<evidence type="ECO:0000256" key="6">
    <source>
        <dbReference type="ARBA" id="ARBA00023125"/>
    </source>
</evidence>
<organism evidence="11 12">
    <name type="scientific">Paenibacillus odorifer</name>
    <dbReference type="NCBI Taxonomy" id="189426"/>
    <lineage>
        <taxon>Bacteria</taxon>
        <taxon>Bacillati</taxon>
        <taxon>Bacillota</taxon>
        <taxon>Bacilli</taxon>
        <taxon>Bacillales</taxon>
        <taxon>Paenibacillaceae</taxon>
        <taxon>Paenibacillus</taxon>
    </lineage>
</organism>
<dbReference type="Pfam" id="PF12833">
    <property type="entry name" value="HTH_18"/>
    <property type="match status" value="1"/>
</dbReference>
<keyword evidence="2" id="KW-0963">Cytoplasm</keyword>
<evidence type="ECO:0000256" key="5">
    <source>
        <dbReference type="ARBA" id="ARBA00023015"/>
    </source>
</evidence>
<dbReference type="InterPro" id="IPR041522">
    <property type="entry name" value="CdaR_GGDEF"/>
</dbReference>
<dbReference type="Proteomes" id="UP000187465">
    <property type="component" value="Unassembled WGS sequence"/>
</dbReference>
<dbReference type="EMBL" id="MKQP01000111">
    <property type="protein sequence ID" value="OMD19726.1"/>
    <property type="molecule type" value="Genomic_DNA"/>
</dbReference>
<dbReference type="GO" id="GO:0043565">
    <property type="term" value="F:sequence-specific DNA binding"/>
    <property type="evidence" value="ECO:0007669"/>
    <property type="project" value="InterPro"/>
</dbReference>
<reference evidence="11 12" key="1">
    <citation type="submission" date="2016-10" db="EMBL/GenBank/DDBJ databases">
        <title>Paenibacillus species isolates.</title>
        <authorList>
            <person name="Beno S.M."/>
        </authorList>
    </citation>
    <scope>NUCLEOTIDE SEQUENCE [LARGE SCALE GENOMIC DNA]</scope>
    <source>
        <strain evidence="11 12">FSL H7-0604</strain>
    </source>
</reference>
<evidence type="ECO:0000259" key="10">
    <source>
        <dbReference type="PROSITE" id="PS50110"/>
    </source>
</evidence>
<dbReference type="InterPro" id="IPR011006">
    <property type="entry name" value="CheY-like_superfamily"/>
</dbReference>
<gene>
    <name evidence="11" type="ORF">BJP51_10290</name>
</gene>
<dbReference type="Gene3D" id="3.40.50.2300">
    <property type="match status" value="1"/>
</dbReference>
<dbReference type="InterPro" id="IPR051552">
    <property type="entry name" value="HptR"/>
</dbReference>
<evidence type="ECO:0000256" key="1">
    <source>
        <dbReference type="ARBA" id="ARBA00004496"/>
    </source>
</evidence>
<dbReference type="GO" id="GO:0000160">
    <property type="term" value="P:phosphorelay signal transduction system"/>
    <property type="evidence" value="ECO:0007669"/>
    <property type="project" value="UniProtKB-KW"/>
</dbReference>
<proteinExistence type="predicted"/>
<dbReference type="PRINTS" id="PR00032">
    <property type="entry name" value="HTHARAC"/>
</dbReference>
<dbReference type="InterPro" id="IPR001789">
    <property type="entry name" value="Sig_transdc_resp-reg_receiver"/>
</dbReference>
<dbReference type="SUPFAM" id="SSF52172">
    <property type="entry name" value="CheY-like"/>
    <property type="match status" value="1"/>
</dbReference>
<evidence type="ECO:0000256" key="7">
    <source>
        <dbReference type="ARBA" id="ARBA00023163"/>
    </source>
</evidence>
<dbReference type="SMART" id="SM00342">
    <property type="entry name" value="HTH_ARAC"/>
    <property type="match status" value="1"/>
</dbReference>
<dbReference type="PANTHER" id="PTHR42713:SF3">
    <property type="entry name" value="TRANSCRIPTIONAL REGULATORY PROTEIN HPTR"/>
    <property type="match status" value="1"/>
</dbReference>
<name>A0A1R0WR95_9BACL</name>
<evidence type="ECO:0000313" key="12">
    <source>
        <dbReference type="Proteomes" id="UP000187465"/>
    </source>
</evidence>
<dbReference type="RefSeq" id="WP_076106763.1">
    <property type="nucleotide sequence ID" value="NZ_MKQK01000090.1"/>
</dbReference>
<dbReference type="CDD" id="cd17536">
    <property type="entry name" value="REC_YesN-like"/>
    <property type="match status" value="1"/>
</dbReference>
<dbReference type="SMART" id="SM00448">
    <property type="entry name" value="REC"/>
    <property type="match status" value="1"/>
</dbReference>
<comment type="subcellular location">
    <subcellularLocation>
        <location evidence="1">Cytoplasm</location>
    </subcellularLocation>
</comment>
<keyword evidence="7" id="KW-0804">Transcription</keyword>
<dbReference type="GO" id="GO:0003700">
    <property type="term" value="F:DNA-binding transcription factor activity"/>
    <property type="evidence" value="ECO:0007669"/>
    <property type="project" value="InterPro"/>
</dbReference>
<sequence length="536" mass="61685">MYKIILVDDEDEVREGIKQKITWSKYGFELVGDFDNGRDALEAIEQHRPDVIITDICMPFMDGLGLARAVMDRYRDMKVIIVTGYEDFEYAKQAITLKVTEYLLKPINAREFAEFLSKMKQDLDEEHLQKANLVKLRMQLNQSLPLLRERFLEQLVTTRMKSEEIENKLSYFHIQLQGQVYLALVIDIELEKRSQNITFDAELLRFGAFNIVQEQLEKEQDGVVFQTRDGKIAAILSGNSEALEVATQLLAEQVQSSLNKYLKLSSTIGIGRKYNTVQQIPLSFQEAVSSIEYRYLLGINKVISIQDLEFGKGLDQAHFTSWEKQFISALKTGKASAVSEILLKWFQELKSNTSSIEGCRSSIYQLLVSLMNYVVDIGFPNTVVVSHNMFAEVAALKTLDEARNYLERTCHELILKLSAQRTTVRTSQMQAAEAYIRENYCNDSFSLNELCSHIFMSISYFSATFKQHTGETFIEYLTRLRLEKAKELLTVTQLKTYDIAARVGYADPQYFSVIFKRNVGSTPKEYRHRQKENLSL</sequence>
<evidence type="ECO:0000313" key="11">
    <source>
        <dbReference type="EMBL" id="OMD19726.1"/>
    </source>
</evidence>
<evidence type="ECO:0000256" key="3">
    <source>
        <dbReference type="ARBA" id="ARBA00022553"/>
    </source>
</evidence>
<comment type="caution">
    <text evidence="11">The sequence shown here is derived from an EMBL/GenBank/DDBJ whole genome shotgun (WGS) entry which is preliminary data.</text>
</comment>
<accession>A0A1R0WR95</accession>
<dbReference type="Gene3D" id="1.10.10.60">
    <property type="entry name" value="Homeodomain-like"/>
    <property type="match status" value="2"/>
</dbReference>
<dbReference type="InterPro" id="IPR009057">
    <property type="entry name" value="Homeodomain-like_sf"/>
</dbReference>
<dbReference type="Pfam" id="PF00072">
    <property type="entry name" value="Response_reg"/>
    <property type="match status" value="1"/>
</dbReference>
<feature type="domain" description="HTH araC/xylS-type" evidence="9">
    <location>
        <begin position="430"/>
        <end position="529"/>
    </location>
</feature>
<dbReference type="AlphaFoldDB" id="A0A1R0WR95"/>
<feature type="domain" description="Response regulatory" evidence="10">
    <location>
        <begin position="3"/>
        <end position="120"/>
    </location>
</feature>
<feature type="modified residue" description="4-aspartylphosphate" evidence="8">
    <location>
        <position position="55"/>
    </location>
</feature>
<evidence type="ECO:0000256" key="2">
    <source>
        <dbReference type="ARBA" id="ARBA00022490"/>
    </source>
</evidence>
<keyword evidence="4" id="KW-0902">Two-component regulatory system</keyword>
<dbReference type="PROSITE" id="PS01124">
    <property type="entry name" value="HTH_ARAC_FAMILY_2"/>
    <property type="match status" value="1"/>
</dbReference>
<evidence type="ECO:0000256" key="8">
    <source>
        <dbReference type="PROSITE-ProRule" id="PRU00169"/>
    </source>
</evidence>
<evidence type="ECO:0000259" key="9">
    <source>
        <dbReference type="PROSITE" id="PS01124"/>
    </source>
</evidence>
<evidence type="ECO:0000256" key="4">
    <source>
        <dbReference type="ARBA" id="ARBA00023012"/>
    </source>
</evidence>
<keyword evidence="6 11" id="KW-0238">DNA-binding</keyword>
<dbReference type="SUPFAM" id="SSF46689">
    <property type="entry name" value="Homeodomain-like"/>
    <property type="match status" value="2"/>
</dbReference>
<dbReference type="Pfam" id="PF17853">
    <property type="entry name" value="GGDEF_2"/>
    <property type="match status" value="1"/>
</dbReference>
<dbReference type="GO" id="GO:0005737">
    <property type="term" value="C:cytoplasm"/>
    <property type="evidence" value="ECO:0007669"/>
    <property type="project" value="UniProtKB-SubCell"/>
</dbReference>
<keyword evidence="3 8" id="KW-0597">Phosphoprotein</keyword>
<dbReference type="PANTHER" id="PTHR42713">
    <property type="entry name" value="HISTIDINE KINASE-RELATED"/>
    <property type="match status" value="1"/>
</dbReference>
<dbReference type="PROSITE" id="PS50110">
    <property type="entry name" value="RESPONSE_REGULATORY"/>
    <property type="match status" value="1"/>
</dbReference>
<keyword evidence="5" id="KW-0805">Transcription regulation</keyword>
<protein>
    <submittedName>
        <fullName evidence="11">DNA-binding response regulator</fullName>
    </submittedName>
</protein>
<dbReference type="InterPro" id="IPR018060">
    <property type="entry name" value="HTH_AraC"/>
</dbReference>
<dbReference type="InterPro" id="IPR020449">
    <property type="entry name" value="Tscrpt_reg_AraC-type_HTH"/>
</dbReference>